<reference evidence="1" key="1">
    <citation type="submission" date="2017-11" db="EMBL/GenBank/DDBJ databases">
        <title>Three new genomes from thermophilic consortium.</title>
        <authorList>
            <person name="Quaggio R."/>
            <person name="Amgarten D."/>
            <person name="Setubal J.C."/>
        </authorList>
    </citation>
    <scope>NUCLEOTIDE SEQUENCE</scope>
    <source>
        <strain evidence="1">ZCTH01-B2</strain>
    </source>
</reference>
<sequence length="205" mass="23069">MNIGEIIAEVDQVWAPNNVPTAIKCRWLTQDQWQVLRRVRLPGTTDIIFTIAGMAAYPLPTDCPPDLLQHVVLVRKDGSEVEYHHRQRMETAIGRWFNIMPGKVLLLSEPTPATDEALVLFYVPRPPAFAPSDLSMVPMIPEEYQEYLVKRLAARCAKANAAAGGTDRDVLLANNYESEAAEILQRMMEDYAPDPGAGFRMEVCW</sequence>
<dbReference type="Proteomes" id="UP000732377">
    <property type="component" value="Unassembled WGS sequence"/>
</dbReference>
<protein>
    <submittedName>
        <fullName evidence="1">Uncharacterized protein</fullName>
    </submittedName>
</protein>
<dbReference type="RefSeq" id="WP_273378387.1">
    <property type="nucleotide sequence ID" value="NZ_PIUK01000027.1"/>
</dbReference>
<evidence type="ECO:0000313" key="1">
    <source>
        <dbReference type="EMBL" id="MBY6275498.1"/>
    </source>
</evidence>
<dbReference type="EMBL" id="PIUK01000027">
    <property type="protein sequence ID" value="MBY6275498.1"/>
    <property type="molecule type" value="Genomic_DNA"/>
</dbReference>
<dbReference type="Pfam" id="PF24175">
    <property type="entry name" value="SU10_adaptor"/>
    <property type="match status" value="1"/>
</dbReference>
<comment type="caution">
    <text evidence="1">The sequence shown here is derived from an EMBL/GenBank/DDBJ whole genome shotgun (WGS) entry which is preliminary data.</text>
</comment>
<evidence type="ECO:0000313" key="2">
    <source>
        <dbReference type="Proteomes" id="UP000732377"/>
    </source>
</evidence>
<dbReference type="AlphaFoldDB" id="A0A953LFS4"/>
<organism evidence="1 2">
    <name type="scientific">Symbiobacterium thermophilum</name>
    <dbReference type="NCBI Taxonomy" id="2734"/>
    <lineage>
        <taxon>Bacteria</taxon>
        <taxon>Bacillati</taxon>
        <taxon>Bacillota</taxon>
        <taxon>Clostridia</taxon>
        <taxon>Eubacteriales</taxon>
        <taxon>Symbiobacteriaceae</taxon>
        <taxon>Symbiobacterium</taxon>
    </lineage>
</organism>
<gene>
    <name evidence="1" type="ORF">CWE10_04640</name>
</gene>
<accession>A0A953LFS4</accession>
<dbReference type="InterPro" id="IPR056209">
    <property type="entry name" value="SU10_adaptor"/>
</dbReference>
<proteinExistence type="predicted"/>
<name>A0A953LFS4_SYMTR</name>